<accession>A0A395GJR4</accession>
<evidence type="ECO:0000313" key="1">
    <source>
        <dbReference type="EMBL" id="RAK95735.1"/>
    </source>
</evidence>
<keyword evidence="2" id="KW-1185">Reference proteome</keyword>
<dbReference type="Proteomes" id="UP000249402">
    <property type="component" value="Unassembled WGS sequence"/>
</dbReference>
<evidence type="ECO:0000313" key="2">
    <source>
        <dbReference type="Proteomes" id="UP000249402"/>
    </source>
</evidence>
<dbReference type="EMBL" id="KZ824486">
    <property type="protein sequence ID" value="RAK95735.1"/>
    <property type="molecule type" value="Genomic_DNA"/>
</dbReference>
<dbReference type="RefSeq" id="XP_025570063.1">
    <property type="nucleotide sequence ID" value="XM_025714633.1"/>
</dbReference>
<name>A0A395GJR4_9EURO</name>
<dbReference type="AlphaFoldDB" id="A0A395GJR4"/>
<dbReference type="GeneID" id="37219498"/>
<gene>
    <name evidence="1" type="ORF">BO80DRAFT_250272</name>
</gene>
<proteinExistence type="predicted"/>
<dbReference type="VEuPathDB" id="FungiDB:BO80DRAFT_250272"/>
<sequence>MEPAAYEICTVGTSRRSTGVSCFGVVIITLAGFPLWPGTHSVAAGGSRLSPSVPVVSVAVGPATDPTSCQRCPIWQLIPDCWSASSSSRRVGSGYYVCLGGPSSPSQSLRFSNALQNPSSAESVLVDPSSLGG</sequence>
<organism evidence="1 2">
    <name type="scientific">Aspergillus ibericus CBS 121593</name>
    <dbReference type="NCBI Taxonomy" id="1448316"/>
    <lineage>
        <taxon>Eukaryota</taxon>
        <taxon>Fungi</taxon>
        <taxon>Dikarya</taxon>
        <taxon>Ascomycota</taxon>
        <taxon>Pezizomycotina</taxon>
        <taxon>Eurotiomycetes</taxon>
        <taxon>Eurotiomycetidae</taxon>
        <taxon>Eurotiales</taxon>
        <taxon>Aspergillaceae</taxon>
        <taxon>Aspergillus</taxon>
        <taxon>Aspergillus subgen. Circumdati</taxon>
    </lineage>
</organism>
<protein>
    <submittedName>
        <fullName evidence="1">Uncharacterized protein</fullName>
    </submittedName>
</protein>
<reference evidence="1 2" key="1">
    <citation type="submission" date="2018-02" db="EMBL/GenBank/DDBJ databases">
        <title>The genomes of Aspergillus section Nigri reveals drivers in fungal speciation.</title>
        <authorList>
            <consortium name="DOE Joint Genome Institute"/>
            <person name="Vesth T.C."/>
            <person name="Nybo J."/>
            <person name="Theobald S."/>
            <person name="Brandl J."/>
            <person name="Frisvad J.C."/>
            <person name="Nielsen K.F."/>
            <person name="Lyhne E.K."/>
            <person name="Kogle M.E."/>
            <person name="Kuo A."/>
            <person name="Riley R."/>
            <person name="Clum A."/>
            <person name="Nolan M."/>
            <person name="Lipzen A."/>
            <person name="Salamov A."/>
            <person name="Henrissat B."/>
            <person name="Wiebenga A."/>
            <person name="De vries R.P."/>
            <person name="Grigoriev I.V."/>
            <person name="Mortensen U.H."/>
            <person name="Andersen M.R."/>
            <person name="Baker S.E."/>
        </authorList>
    </citation>
    <scope>NUCLEOTIDE SEQUENCE [LARGE SCALE GENOMIC DNA]</scope>
    <source>
        <strain evidence="1 2">CBS 121593</strain>
    </source>
</reference>